<dbReference type="InterPro" id="IPR001763">
    <property type="entry name" value="Rhodanese-like_dom"/>
</dbReference>
<comment type="caution">
    <text evidence="2">The sequence shown here is derived from an EMBL/GenBank/DDBJ whole genome shotgun (WGS) entry which is preliminary data.</text>
</comment>
<dbReference type="PROSITE" id="PS50206">
    <property type="entry name" value="RHODANESE_3"/>
    <property type="match status" value="1"/>
</dbReference>
<dbReference type="Gene3D" id="3.40.250.10">
    <property type="entry name" value="Rhodanese-like domain"/>
    <property type="match status" value="1"/>
</dbReference>
<proteinExistence type="predicted"/>
<dbReference type="EMBL" id="SPVG01000197">
    <property type="protein sequence ID" value="TFW17756.1"/>
    <property type="molecule type" value="Genomic_DNA"/>
</dbReference>
<dbReference type="SUPFAM" id="SSF52821">
    <property type="entry name" value="Rhodanese/Cell cycle control phosphatase"/>
    <property type="match status" value="1"/>
</dbReference>
<reference evidence="2 3" key="1">
    <citation type="submission" date="2019-03" db="EMBL/GenBank/DDBJ databases">
        <title>Draft Genome Sequence of Duganella callidus sp. nov., a Novel Duganella Species Isolated from Cultivated Soil.</title>
        <authorList>
            <person name="Raths R."/>
            <person name="Peta V."/>
            <person name="Bucking H."/>
        </authorList>
    </citation>
    <scope>NUCLEOTIDE SEQUENCE [LARGE SCALE GENOMIC DNA]</scope>
    <source>
        <strain evidence="2 3">DN04</strain>
    </source>
</reference>
<feature type="non-terminal residue" evidence="2">
    <location>
        <position position="1"/>
    </location>
</feature>
<dbReference type="AlphaFoldDB" id="A0A4Y9S8Q6"/>
<dbReference type="Pfam" id="PF00581">
    <property type="entry name" value="Rhodanese"/>
    <property type="match status" value="1"/>
</dbReference>
<feature type="domain" description="Rhodanese" evidence="1">
    <location>
        <begin position="65"/>
        <end position="163"/>
    </location>
</feature>
<evidence type="ECO:0000313" key="3">
    <source>
        <dbReference type="Proteomes" id="UP000297729"/>
    </source>
</evidence>
<evidence type="ECO:0000313" key="2">
    <source>
        <dbReference type="EMBL" id="TFW17756.1"/>
    </source>
</evidence>
<organism evidence="2 3">
    <name type="scientific">Duganella callida</name>
    <dbReference type="NCBI Taxonomy" id="2561932"/>
    <lineage>
        <taxon>Bacteria</taxon>
        <taxon>Pseudomonadati</taxon>
        <taxon>Pseudomonadota</taxon>
        <taxon>Betaproteobacteria</taxon>
        <taxon>Burkholderiales</taxon>
        <taxon>Oxalobacteraceae</taxon>
        <taxon>Telluria group</taxon>
        <taxon>Duganella</taxon>
    </lineage>
</organism>
<dbReference type="CDD" id="cd00158">
    <property type="entry name" value="RHOD"/>
    <property type="match status" value="1"/>
</dbReference>
<dbReference type="Proteomes" id="UP000297729">
    <property type="component" value="Unassembled WGS sequence"/>
</dbReference>
<sequence length="165" mass="17061">QAVRHAFSARASAPPAVRAIAGAQTLLCPTRDEHNQFCTALHAGAAVAGGDPQLDSAALDAFLLTHPAARLIDVREPYEFAATLGQAPAGRVLSVPMSRLAEHAASWLREAGAGAAAPLVFFCRSGNRSLKAAHCLRRLGHPHVYSLRGGLALASPASQAMALAA</sequence>
<evidence type="ECO:0000259" key="1">
    <source>
        <dbReference type="PROSITE" id="PS50206"/>
    </source>
</evidence>
<gene>
    <name evidence="2" type="ORF">E4L98_19850</name>
</gene>
<protein>
    <submittedName>
        <fullName evidence="2">Rhodanese-like domain-containing protein</fullName>
    </submittedName>
</protein>
<dbReference type="OrthoDB" id="9789585at2"/>
<dbReference type="InterPro" id="IPR036873">
    <property type="entry name" value="Rhodanese-like_dom_sf"/>
</dbReference>
<dbReference type="RefSeq" id="WP_135203278.1">
    <property type="nucleotide sequence ID" value="NZ_SPVG01000197.1"/>
</dbReference>
<name>A0A4Y9S8Q6_9BURK</name>
<keyword evidence="3" id="KW-1185">Reference proteome</keyword>
<accession>A0A4Y9S8Q6</accession>
<dbReference type="SMART" id="SM00450">
    <property type="entry name" value="RHOD"/>
    <property type="match status" value="1"/>
</dbReference>